<reference evidence="3 4" key="1">
    <citation type="submission" date="2018-08" db="EMBL/GenBank/DDBJ databases">
        <title>A genome reference for cultivated species of the human gut microbiota.</title>
        <authorList>
            <person name="Zou Y."/>
            <person name="Xue W."/>
            <person name="Luo G."/>
        </authorList>
    </citation>
    <scope>NUCLEOTIDE SEQUENCE [LARGE SCALE GENOMIC DNA]</scope>
    <source>
        <strain evidence="2 4">AM18-14LB</strain>
        <strain evidence="1 3">AM50-4</strain>
    </source>
</reference>
<dbReference type="RefSeq" id="WP_117959310.1">
    <property type="nucleotide sequence ID" value="NZ_CAXSNS010000016.1"/>
</dbReference>
<comment type="caution">
    <text evidence="1">The sequence shown here is derived from an EMBL/GenBank/DDBJ whole genome shotgun (WGS) entry which is preliminary data.</text>
</comment>
<evidence type="ECO:0000313" key="1">
    <source>
        <dbReference type="EMBL" id="RGZ44223.1"/>
    </source>
</evidence>
<dbReference type="EMBL" id="QSEE01000028">
    <property type="protein sequence ID" value="RGZ44223.1"/>
    <property type="molecule type" value="Genomic_DNA"/>
</dbReference>
<evidence type="ECO:0000313" key="2">
    <source>
        <dbReference type="EMBL" id="RHH33667.1"/>
    </source>
</evidence>
<evidence type="ECO:0000313" key="4">
    <source>
        <dbReference type="Proteomes" id="UP000283766"/>
    </source>
</evidence>
<dbReference type="Proteomes" id="UP000283766">
    <property type="component" value="Unassembled WGS sequence"/>
</dbReference>
<name>A0A413N6R8_BACUN</name>
<dbReference type="Proteomes" id="UP000283684">
    <property type="component" value="Unassembled WGS sequence"/>
</dbReference>
<accession>A0A413N6R8</accession>
<proteinExistence type="predicted"/>
<gene>
    <name evidence="2" type="ORF">DW216_05855</name>
    <name evidence="1" type="ORF">DW988_19125</name>
</gene>
<dbReference type="EMBL" id="QRJL01000002">
    <property type="protein sequence ID" value="RHH33667.1"/>
    <property type="molecule type" value="Genomic_DNA"/>
</dbReference>
<protein>
    <submittedName>
        <fullName evidence="1">Uncharacterized protein</fullName>
    </submittedName>
</protein>
<evidence type="ECO:0000313" key="3">
    <source>
        <dbReference type="Proteomes" id="UP000283684"/>
    </source>
</evidence>
<sequence length="756" mass="87012">MNLAYYSEFKSRYNTPYRVEIYTKKNTGSAKEIRLSGTPFTVEWESDRLYKPLKMSNAVCSIITRELLLDLYTGENQGVEVVLKNRETNTLEWFGFVTPNMYSSDYISLDTLDIEAIDSIACLDNIKYSYMGEKADFRSFSEIICNVLAKADPQKCVQKLYVQNCNKLTSSATACILKSLYIHERNFFDEMNEPMTCKDVLTSLVEYLGMTLIQWKDAYYIIDYEYIDNGYTDCTLFNIRNLTSSNTILPISSKNIMDIGVSSSNGSISLDSVYNKVTVVANTNAIGDLCPDLIDDDDLENQNSDPDKYYTQTIDDTVFLSAYFKSKENWETLQSVEEMDDSNIGNIYYGSFFQKTDSYSINDSEPSSLDWGTYLTFCSKTMGEPWLTSGDKLYTPYLTLKKKNASLLNSGYLIIDFSYKFSQSYIADDGFNSPSGKSVYVSNSSNKYSAGYEDTKFYCRLKIGDYYYNGEEWRLYSEYTNNLDYYKVNLGIESVYGEKKYYIHKSDGSKEYITKLEYEKIYAKDRFLIVRKNNENDKVYDTWYSPTNQVSYKENLSNSSDGVLIKLPSFCLYGEIELDLCPPTILGGRPCHLTDGNGSDYCYYCHIKDFSIKYTDRKYIYDVFGNKLDDTEDIVYSNVISDNYVTEADDIELTVNSYAKQILSYSNVATKNNGKLDYLKSVYSRIAGNSYLPEQILIDKLYRHHKTPKLIYKNSLNYRFSPFDMIKENSLDRTMLVNALGIDYANDSIDVTLIEL</sequence>
<dbReference type="AlphaFoldDB" id="A0A413N6R8"/>
<organism evidence="1 3">
    <name type="scientific">Bacteroides uniformis</name>
    <dbReference type="NCBI Taxonomy" id="820"/>
    <lineage>
        <taxon>Bacteria</taxon>
        <taxon>Pseudomonadati</taxon>
        <taxon>Bacteroidota</taxon>
        <taxon>Bacteroidia</taxon>
        <taxon>Bacteroidales</taxon>
        <taxon>Bacteroidaceae</taxon>
        <taxon>Bacteroides</taxon>
    </lineage>
</organism>